<proteinExistence type="predicted"/>
<organism evidence="2 3">
    <name type="scientific">Batillaria attramentaria</name>
    <dbReference type="NCBI Taxonomy" id="370345"/>
    <lineage>
        <taxon>Eukaryota</taxon>
        <taxon>Metazoa</taxon>
        <taxon>Spiralia</taxon>
        <taxon>Lophotrochozoa</taxon>
        <taxon>Mollusca</taxon>
        <taxon>Gastropoda</taxon>
        <taxon>Caenogastropoda</taxon>
        <taxon>Sorbeoconcha</taxon>
        <taxon>Cerithioidea</taxon>
        <taxon>Batillariidae</taxon>
        <taxon>Batillaria</taxon>
    </lineage>
</organism>
<protein>
    <submittedName>
        <fullName evidence="2">Uncharacterized protein</fullName>
    </submittedName>
</protein>
<name>A0ABD0JJI8_9CAEN</name>
<comment type="caution">
    <text evidence="2">The sequence shown here is derived from an EMBL/GenBank/DDBJ whole genome shotgun (WGS) entry which is preliminary data.</text>
</comment>
<feature type="transmembrane region" description="Helical" evidence="1">
    <location>
        <begin position="81"/>
        <end position="102"/>
    </location>
</feature>
<sequence>MVTAWFYLAHASAGLSTVLSVGAAFVSLAKLCAQGEGGDVTGSGVLGLIAGLLGIATGLMFHLKPLAVMLVLTLAGEKGWAFYLFSAGSLVLAVFGLVLLALPNTKSRAVQPM</sequence>
<dbReference type="Proteomes" id="UP001519460">
    <property type="component" value="Unassembled WGS sequence"/>
</dbReference>
<keyword evidence="1" id="KW-1133">Transmembrane helix</keyword>
<feature type="transmembrane region" description="Helical" evidence="1">
    <location>
        <begin position="6"/>
        <end position="28"/>
    </location>
</feature>
<feature type="transmembrane region" description="Helical" evidence="1">
    <location>
        <begin position="40"/>
        <end position="61"/>
    </location>
</feature>
<keyword evidence="3" id="KW-1185">Reference proteome</keyword>
<evidence type="ECO:0000313" key="2">
    <source>
        <dbReference type="EMBL" id="KAK7475148.1"/>
    </source>
</evidence>
<keyword evidence="1" id="KW-0472">Membrane</keyword>
<keyword evidence="1" id="KW-0812">Transmembrane</keyword>
<dbReference type="EMBL" id="JACVVK020000413">
    <property type="protein sequence ID" value="KAK7475148.1"/>
    <property type="molecule type" value="Genomic_DNA"/>
</dbReference>
<dbReference type="AlphaFoldDB" id="A0ABD0JJI8"/>
<gene>
    <name evidence="2" type="ORF">BaRGS_00033549</name>
</gene>
<reference evidence="2 3" key="1">
    <citation type="journal article" date="2023" name="Sci. Data">
        <title>Genome assembly of the Korean intertidal mud-creeper Batillaria attramentaria.</title>
        <authorList>
            <person name="Patra A.K."/>
            <person name="Ho P.T."/>
            <person name="Jun S."/>
            <person name="Lee S.J."/>
            <person name="Kim Y."/>
            <person name="Won Y.J."/>
        </authorList>
    </citation>
    <scope>NUCLEOTIDE SEQUENCE [LARGE SCALE GENOMIC DNA]</scope>
    <source>
        <strain evidence="2">Wonlab-2016</strain>
    </source>
</reference>
<accession>A0ABD0JJI8</accession>
<evidence type="ECO:0000313" key="3">
    <source>
        <dbReference type="Proteomes" id="UP001519460"/>
    </source>
</evidence>
<evidence type="ECO:0000256" key="1">
    <source>
        <dbReference type="SAM" id="Phobius"/>
    </source>
</evidence>